<evidence type="ECO:0000256" key="2">
    <source>
        <dbReference type="ARBA" id="ARBA00005712"/>
    </source>
</evidence>
<dbReference type="GO" id="GO:0012505">
    <property type="term" value="C:endomembrane system"/>
    <property type="evidence" value="ECO:0007669"/>
    <property type="project" value="UniProtKB-SubCell"/>
</dbReference>
<gene>
    <name evidence="8" type="ORF">UW74_C0055G0007</name>
</gene>
<dbReference type="CDD" id="cd12152">
    <property type="entry name" value="F1-ATPase_delta"/>
    <property type="match status" value="1"/>
</dbReference>
<evidence type="ECO:0000256" key="4">
    <source>
        <dbReference type="ARBA" id="ARBA00023065"/>
    </source>
</evidence>
<comment type="caution">
    <text evidence="8">The sequence shown here is derived from an EMBL/GenBank/DDBJ whole genome shotgun (WGS) entry which is preliminary data.</text>
</comment>
<evidence type="ECO:0000313" key="9">
    <source>
        <dbReference type="Proteomes" id="UP000034889"/>
    </source>
</evidence>
<name>A0A0G1JZ09_9BACT</name>
<keyword evidence="3" id="KW-0813">Transport</keyword>
<evidence type="ECO:0000256" key="1">
    <source>
        <dbReference type="ARBA" id="ARBA00004184"/>
    </source>
</evidence>
<evidence type="ECO:0000313" key="8">
    <source>
        <dbReference type="EMBL" id="KKT76891.1"/>
    </source>
</evidence>
<dbReference type="SUPFAM" id="SSF51344">
    <property type="entry name" value="Epsilon subunit of F1F0-ATP synthase N-terminal domain"/>
    <property type="match status" value="1"/>
</dbReference>
<dbReference type="GO" id="GO:0046933">
    <property type="term" value="F:proton-transporting ATP synthase activity, rotational mechanism"/>
    <property type="evidence" value="ECO:0007669"/>
    <property type="project" value="InterPro"/>
</dbReference>
<comment type="subcellular location">
    <subcellularLocation>
        <location evidence="1">Endomembrane system</location>
        <topology evidence="1">Peripheral membrane protein</topology>
    </subcellularLocation>
</comment>
<keyword evidence="6" id="KW-0066">ATP synthesis</keyword>
<dbReference type="Pfam" id="PF02823">
    <property type="entry name" value="ATP-synt_DE_N"/>
    <property type="match status" value="1"/>
</dbReference>
<keyword evidence="6" id="KW-0139">CF(1)</keyword>
<feature type="domain" description="ATP synthase F1 complex delta/epsilon subunit N-terminal" evidence="7">
    <location>
        <begin position="1"/>
        <end position="79"/>
    </location>
</feature>
<evidence type="ECO:0000259" key="7">
    <source>
        <dbReference type="Pfam" id="PF02823"/>
    </source>
</evidence>
<proteinExistence type="inferred from homology"/>
<dbReference type="Gene3D" id="2.60.15.10">
    <property type="entry name" value="F0F1 ATP synthase delta/epsilon subunit, N-terminal"/>
    <property type="match status" value="1"/>
</dbReference>
<comment type="similarity">
    <text evidence="2">Belongs to the ATPase epsilon chain family.</text>
</comment>
<dbReference type="InterPro" id="IPR020546">
    <property type="entry name" value="ATP_synth_F1_dsu/esu_N"/>
</dbReference>
<sequence length="79" mass="8579">MKLTIYSLKGVEFEGEAASFNVRAEDGEITVLDHHRPLITLLAGGTAKIGLPDSSVKNFQISSGFLEMDDRNNLSILAD</sequence>
<dbReference type="EMBL" id="LCJM01000055">
    <property type="protein sequence ID" value="KKT76891.1"/>
    <property type="molecule type" value="Genomic_DNA"/>
</dbReference>
<dbReference type="Proteomes" id="UP000034889">
    <property type="component" value="Unassembled WGS sequence"/>
</dbReference>
<dbReference type="InterPro" id="IPR036771">
    <property type="entry name" value="ATPsynth_dsu/esu_N"/>
</dbReference>
<dbReference type="InterPro" id="IPR001469">
    <property type="entry name" value="ATP_synth_F1_dsu/esu"/>
</dbReference>
<evidence type="ECO:0000256" key="6">
    <source>
        <dbReference type="ARBA" id="ARBA00023196"/>
    </source>
</evidence>
<organism evidence="8 9">
    <name type="scientific">Candidatus Giovannonibacteria bacterium GW2011_GWC2_44_8</name>
    <dbReference type="NCBI Taxonomy" id="1618657"/>
    <lineage>
        <taxon>Bacteria</taxon>
        <taxon>Candidatus Giovannoniibacteriota</taxon>
    </lineage>
</organism>
<dbReference type="AlphaFoldDB" id="A0A0G1JZ09"/>
<dbReference type="GO" id="GO:0045259">
    <property type="term" value="C:proton-transporting ATP synthase complex"/>
    <property type="evidence" value="ECO:0007669"/>
    <property type="project" value="UniProtKB-KW"/>
</dbReference>
<evidence type="ECO:0000256" key="5">
    <source>
        <dbReference type="ARBA" id="ARBA00023136"/>
    </source>
</evidence>
<keyword evidence="5" id="KW-0472">Membrane</keyword>
<reference evidence="8 9" key="1">
    <citation type="journal article" date="2015" name="Nature">
        <title>rRNA introns, odd ribosomes, and small enigmatic genomes across a large radiation of phyla.</title>
        <authorList>
            <person name="Brown C.T."/>
            <person name="Hug L.A."/>
            <person name="Thomas B.C."/>
            <person name="Sharon I."/>
            <person name="Castelle C.J."/>
            <person name="Singh A."/>
            <person name="Wilkins M.J."/>
            <person name="Williams K.H."/>
            <person name="Banfield J.F."/>
        </authorList>
    </citation>
    <scope>NUCLEOTIDE SEQUENCE [LARGE SCALE GENOMIC DNA]</scope>
</reference>
<keyword evidence="4" id="KW-0406">Ion transport</keyword>
<evidence type="ECO:0000256" key="3">
    <source>
        <dbReference type="ARBA" id="ARBA00022448"/>
    </source>
</evidence>
<protein>
    <submittedName>
        <fullName evidence="8">ATP synthase epsilon chain</fullName>
    </submittedName>
</protein>
<accession>A0A0G1JZ09</accession>